<comment type="caution">
    <text evidence="3">The sequence shown here is derived from an EMBL/GenBank/DDBJ whole genome shotgun (WGS) entry which is preliminary data.</text>
</comment>
<dbReference type="Pfam" id="PF13764">
    <property type="entry name" value="E3_UbLigase_R4"/>
    <property type="match status" value="1"/>
</dbReference>
<sequence length="78" mass="9573">MLKIIWRLETFHYKFFLLGDIEQLRSLLNYIKLPFVKSHPSLMQALIHLLPYLSFGNKEKMQTLLDYFKLYLEFDRFD</sequence>
<dbReference type="InterPro" id="IPR025704">
    <property type="entry name" value="E3_Ub_ligase_UBR4_C"/>
</dbReference>
<accession>A0A8S3CLF4</accession>
<feature type="domain" description="E3 ubiquitin ligase UBR4 C-terminal" evidence="1">
    <location>
        <begin position="19"/>
        <end position="78"/>
    </location>
</feature>
<reference evidence="3" key="1">
    <citation type="submission" date="2021-02" db="EMBL/GenBank/DDBJ databases">
        <authorList>
            <person name="Nowell W R."/>
        </authorList>
    </citation>
    <scope>NUCLEOTIDE SEQUENCE</scope>
</reference>
<proteinExistence type="predicted"/>
<gene>
    <name evidence="2" type="ORF">GIL414_LOCUS49269</name>
    <name evidence="3" type="ORF">GIL414_LOCUS53100</name>
</gene>
<dbReference type="InterPro" id="IPR045189">
    <property type="entry name" value="UBR4-like"/>
</dbReference>
<dbReference type="Proteomes" id="UP000681720">
    <property type="component" value="Unassembled WGS sequence"/>
</dbReference>
<name>A0A8S3CLF4_9BILA</name>
<dbReference type="EMBL" id="CAJOBJ010183446">
    <property type="protein sequence ID" value="CAF4926742.1"/>
    <property type="molecule type" value="Genomic_DNA"/>
</dbReference>
<dbReference type="AlphaFoldDB" id="A0A8S3CLF4"/>
<feature type="non-terminal residue" evidence="3">
    <location>
        <position position="78"/>
    </location>
</feature>
<evidence type="ECO:0000259" key="1">
    <source>
        <dbReference type="Pfam" id="PF13764"/>
    </source>
</evidence>
<evidence type="ECO:0000313" key="4">
    <source>
        <dbReference type="Proteomes" id="UP000681720"/>
    </source>
</evidence>
<dbReference type="PANTHER" id="PTHR21725:SF1">
    <property type="entry name" value="E3 UBIQUITIN-PROTEIN LIGASE UBR4"/>
    <property type="match status" value="1"/>
</dbReference>
<organism evidence="3 4">
    <name type="scientific">Rotaria magnacalcarata</name>
    <dbReference type="NCBI Taxonomy" id="392030"/>
    <lineage>
        <taxon>Eukaryota</taxon>
        <taxon>Metazoa</taxon>
        <taxon>Spiralia</taxon>
        <taxon>Gnathifera</taxon>
        <taxon>Rotifera</taxon>
        <taxon>Eurotatoria</taxon>
        <taxon>Bdelloidea</taxon>
        <taxon>Philodinida</taxon>
        <taxon>Philodinidae</taxon>
        <taxon>Rotaria</taxon>
    </lineage>
</organism>
<dbReference type="EMBL" id="CAJOBJ010161598">
    <property type="protein sequence ID" value="CAF4848219.1"/>
    <property type="molecule type" value="Genomic_DNA"/>
</dbReference>
<evidence type="ECO:0000313" key="2">
    <source>
        <dbReference type="EMBL" id="CAF4848219.1"/>
    </source>
</evidence>
<evidence type="ECO:0000313" key="3">
    <source>
        <dbReference type="EMBL" id="CAF4926742.1"/>
    </source>
</evidence>
<dbReference type="PANTHER" id="PTHR21725">
    <property type="entry name" value="E3 UBIQUITIN-PROTEIN LIGASE UBR4"/>
    <property type="match status" value="1"/>
</dbReference>
<protein>
    <recommendedName>
        <fullName evidence="1">E3 ubiquitin ligase UBR4 C-terminal domain-containing protein</fullName>
    </recommendedName>
</protein>